<dbReference type="Pfam" id="PF09077">
    <property type="entry name" value="Phage-MuB_C"/>
    <property type="match status" value="1"/>
</dbReference>
<dbReference type="AlphaFoldDB" id="A0A502BLG3"/>
<dbReference type="EMBL" id="VEWJ01000009">
    <property type="protein sequence ID" value="TPF74667.1"/>
    <property type="molecule type" value="Genomic_DNA"/>
</dbReference>
<dbReference type="InterPro" id="IPR009084">
    <property type="entry name" value="B_transpositn_C"/>
</dbReference>
<protein>
    <recommendedName>
        <fullName evidence="1">B transposition protein C-terminal domain-containing protein</fullName>
    </recommendedName>
</protein>
<evidence type="ECO:0000313" key="2">
    <source>
        <dbReference type="EMBL" id="TPF74667.1"/>
    </source>
</evidence>
<sequence>MLGTGMKGDVLRQIDKTIKLASMGAHGNGHEVTLSYVKKAWTIMDQIDLAAGDLSEGYVMVLLKPWNRLMRSWKG</sequence>
<reference evidence="2 3" key="1">
    <citation type="journal article" date="2003" name="Int. J. Syst. Evol. Microbiol.">
        <title>Towards a standardized format for the description of a novel species (of an established genus): Ochrobactrum gallinifaecis sp. nov.</title>
        <authorList>
            <person name="Kampfer P."/>
            <person name="Buczolits S."/>
            <person name="Albrecht A."/>
            <person name="Busse H.J."/>
            <person name="Stackebrandt E."/>
        </authorList>
    </citation>
    <scope>NUCLEOTIDE SEQUENCE [LARGE SCALE GENOMIC DNA]</scope>
    <source>
        <strain evidence="2 3">ISO 196</strain>
    </source>
</reference>
<evidence type="ECO:0000259" key="1">
    <source>
        <dbReference type="Pfam" id="PF09077"/>
    </source>
</evidence>
<dbReference type="SUPFAM" id="SSF47681">
    <property type="entry name" value="C-terminal domain of B transposition protein"/>
    <property type="match status" value="1"/>
</dbReference>
<keyword evidence="3" id="KW-1185">Reference proteome</keyword>
<feature type="domain" description="B transposition protein C-terminal" evidence="1">
    <location>
        <begin position="5"/>
        <end position="42"/>
    </location>
</feature>
<dbReference type="GO" id="GO:0006313">
    <property type="term" value="P:DNA transposition"/>
    <property type="evidence" value="ECO:0007669"/>
    <property type="project" value="InterPro"/>
</dbReference>
<name>A0A502BLG3_9HYPH</name>
<organism evidence="2 3">
    <name type="scientific">Brucella gallinifaecis</name>
    <dbReference type="NCBI Taxonomy" id="215590"/>
    <lineage>
        <taxon>Bacteria</taxon>
        <taxon>Pseudomonadati</taxon>
        <taxon>Pseudomonadota</taxon>
        <taxon>Alphaproteobacteria</taxon>
        <taxon>Hyphomicrobiales</taxon>
        <taxon>Brucellaceae</taxon>
        <taxon>Brucella/Ochrobactrum group</taxon>
        <taxon>Brucella</taxon>
    </lineage>
</organism>
<proteinExistence type="predicted"/>
<dbReference type="GO" id="GO:0003677">
    <property type="term" value="F:DNA binding"/>
    <property type="evidence" value="ECO:0007669"/>
    <property type="project" value="InterPro"/>
</dbReference>
<dbReference type="OrthoDB" id="8456465at2"/>
<dbReference type="InterPro" id="IPR036733">
    <property type="entry name" value="B_transposit_C_sf"/>
</dbReference>
<gene>
    <name evidence="2" type="ORF">FHY56_13125</name>
</gene>
<accession>A0A502BLG3</accession>
<evidence type="ECO:0000313" key="3">
    <source>
        <dbReference type="Proteomes" id="UP000315388"/>
    </source>
</evidence>
<dbReference type="Proteomes" id="UP000315388">
    <property type="component" value="Unassembled WGS sequence"/>
</dbReference>
<dbReference type="Gene3D" id="1.10.1180.10">
    <property type="entry name" value="B transposition protein, C-terminal domain"/>
    <property type="match status" value="1"/>
</dbReference>
<comment type="caution">
    <text evidence="2">The sequence shown here is derived from an EMBL/GenBank/DDBJ whole genome shotgun (WGS) entry which is preliminary data.</text>
</comment>